<comment type="caution">
    <text evidence="1">The sequence shown here is derived from an EMBL/GenBank/DDBJ whole genome shotgun (WGS) entry which is preliminary data.</text>
</comment>
<protein>
    <submittedName>
        <fullName evidence="1">Uncharacterized protein</fullName>
    </submittedName>
</protein>
<dbReference type="RefSeq" id="WP_190450794.1">
    <property type="nucleotide sequence ID" value="NZ_JAMPLM010000002.1"/>
</dbReference>
<gene>
    <name evidence="1" type="ORF">NDI38_04670</name>
</gene>
<accession>A0ABV0KF65</accession>
<proteinExistence type="predicted"/>
<name>A0ABV0KF65_9CYAN</name>
<dbReference type="Proteomes" id="UP001476950">
    <property type="component" value="Unassembled WGS sequence"/>
</dbReference>
<keyword evidence="2" id="KW-1185">Reference proteome</keyword>
<evidence type="ECO:0000313" key="1">
    <source>
        <dbReference type="EMBL" id="MEP1057722.1"/>
    </source>
</evidence>
<organism evidence="1 2">
    <name type="scientific">Stenomitos frigidus AS-A4</name>
    <dbReference type="NCBI Taxonomy" id="2933935"/>
    <lineage>
        <taxon>Bacteria</taxon>
        <taxon>Bacillati</taxon>
        <taxon>Cyanobacteriota</taxon>
        <taxon>Cyanophyceae</taxon>
        <taxon>Leptolyngbyales</taxon>
        <taxon>Leptolyngbyaceae</taxon>
        <taxon>Stenomitos</taxon>
    </lineage>
</organism>
<sequence length="137" mass="15602">MKVTTYECWVQKWEGSEMGSKMQYTRQKLTQAKAEFCRMVNEHHEVALTDIRAKSLRCVIDSSEVRRIAKYRNVPFVCNGMRCEVGSKMGRIVGAGGGGAYLQVQYDDGDVFYFHPQGDRCRFFDEAGNEIVREAAA</sequence>
<reference evidence="1 2" key="1">
    <citation type="submission" date="2022-04" db="EMBL/GenBank/DDBJ databases">
        <title>Positive selection, recombination, and allopatry shape intraspecific diversity of widespread and dominant cyanobacteria.</title>
        <authorList>
            <person name="Wei J."/>
            <person name="Shu W."/>
            <person name="Hu C."/>
        </authorList>
    </citation>
    <scope>NUCLEOTIDE SEQUENCE [LARGE SCALE GENOMIC DNA]</scope>
    <source>
        <strain evidence="1 2">AS-A4</strain>
    </source>
</reference>
<evidence type="ECO:0000313" key="2">
    <source>
        <dbReference type="Proteomes" id="UP001476950"/>
    </source>
</evidence>
<dbReference type="EMBL" id="JAMPLM010000002">
    <property type="protein sequence ID" value="MEP1057722.1"/>
    <property type="molecule type" value="Genomic_DNA"/>
</dbReference>